<gene>
    <name evidence="2" type="ORF">FRZ03_24325</name>
</gene>
<reference evidence="2" key="1">
    <citation type="journal article" date="2019" name="Microbiol. Resour. Announc.">
        <title>Draft Genomic Sequences of Streptomyces misionensis and Streptomyces albidoflavus, bacteria applied for phytopathogen biocontrol.</title>
        <authorList>
            <person name="Pylro V."/>
            <person name="Dias A."/>
            <person name="Andreote F."/>
            <person name="Varani A."/>
            <person name="Andreote C."/>
            <person name="Bernardo E."/>
            <person name="Martins T."/>
        </authorList>
    </citation>
    <scope>NUCLEOTIDE SEQUENCE [LARGE SCALE GENOMIC DNA]</scope>
    <source>
        <strain evidence="2">66</strain>
    </source>
</reference>
<name>A0A5C6JAH2_9ACTN</name>
<dbReference type="AlphaFoldDB" id="A0A5C6JAH2"/>
<sequence>MRHDGDAPVEFTVTHDRYVSGAPGRVKVTAHGREAWVADPPETSGGRYDVTVAVDRDRVRWQRFTGHLESGRAGDAG</sequence>
<dbReference type="EMBL" id="VOGW01000137">
    <property type="protein sequence ID" value="TWV38558.1"/>
    <property type="molecule type" value="Genomic_DNA"/>
</dbReference>
<evidence type="ECO:0000313" key="3">
    <source>
        <dbReference type="Proteomes" id="UP000320481"/>
    </source>
</evidence>
<dbReference type="RefSeq" id="WP_146467274.1">
    <property type="nucleotide sequence ID" value="NZ_VOGW01000137.1"/>
</dbReference>
<dbReference type="GO" id="GO:0016042">
    <property type="term" value="P:lipid catabolic process"/>
    <property type="evidence" value="ECO:0007669"/>
    <property type="project" value="InterPro"/>
</dbReference>
<dbReference type="Proteomes" id="UP000320481">
    <property type="component" value="Unassembled WGS sequence"/>
</dbReference>
<protein>
    <submittedName>
        <fullName evidence="2">DUF756 domain-containing protein</fullName>
    </submittedName>
</protein>
<comment type="caution">
    <text evidence="2">The sequence shown here is derived from an EMBL/GenBank/DDBJ whole genome shotgun (WGS) entry which is preliminary data.</text>
</comment>
<keyword evidence="3" id="KW-1185">Reference proteome</keyword>
<evidence type="ECO:0000313" key="2">
    <source>
        <dbReference type="EMBL" id="TWV38558.1"/>
    </source>
</evidence>
<accession>A0A5C6JAH2</accession>
<dbReference type="GO" id="GO:0004629">
    <property type="term" value="F:phospholipase C activity"/>
    <property type="evidence" value="ECO:0007669"/>
    <property type="project" value="InterPro"/>
</dbReference>
<proteinExistence type="predicted"/>
<dbReference type="Pfam" id="PF05506">
    <property type="entry name" value="PLipase_C_C"/>
    <property type="match status" value="1"/>
</dbReference>
<dbReference type="InterPro" id="IPR008475">
    <property type="entry name" value="PLipase_C_C"/>
</dbReference>
<feature type="domain" description="Bacterial phospholipase C C-terminal" evidence="1">
    <location>
        <begin position="1"/>
        <end position="67"/>
    </location>
</feature>
<evidence type="ECO:0000259" key="1">
    <source>
        <dbReference type="Pfam" id="PF05506"/>
    </source>
</evidence>
<organism evidence="2 3">
    <name type="scientific">Streptomyces misionensis</name>
    <dbReference type="NCBI Taxonomy" id="67331"/>
    <lineage>
        <taxon>Bacteria</taxon>
        <taxon>Bacillati</taxon>
        <taxon>Actinomycetota</taxon>
        <taxon>Actinomycetes</taxon>
        <taxon>Kitasatosporales</taxon>
        <taxon>Streptomycetaceae</taxon>
        <taxon>Streptomyces</taxon>
    </lineage>
</organism>